<dbReference type="EMBL" id="JAUTXT010000019">
    <property type="protein sequence ID" value="KAK3674497.1"/>
    <property type="molecule type" value="Genomic_DNA"/>
</dbReference>
<feature type="region of interest" description="Disordered" evidence="1">
    <location>
        <begin position="233"/>
        <end position="293"/>
    </location>
</feature>
<evidence type="ECO:0000313" key="2">
    <source>
        <dbReference type="EMBL" id="KAK3674497.1"/>
    </source>
</evidence>
<keyword evidence="3" id="KW-1185">Reference proteome</keyword>
<proteinExistence type="predicted"/>
<evidence type="ECO:0000256" key="1">
    <source>
        <dbReference type="SAM" id="MobiDB-lite"/>
    </source>
</evidence>
<dbReference type="Proteomes" id="UP001274830">
    <property type="component" value="Unassembled WGS sequence"/>
</dbReference>
<organism evidence="2 3">
    <name type="scientific">Recurvomyces mirabilis</name>
    <dbReference type="NCBI Taxonomy" id="574656"/>
    <lineage>
        <taxon>Eukaryota</taxon>
        <taxon>Fungi</taxon>
        <taxon>Dikarya</taxon>
        <taxon>Ascomycota</taxon>
        <taxon>Pezizomycotina</taxon>
        <taxon>Dothideomycetes</taxon>
        <taxon>Dothideomycetidae</taxon>
        <taxon>Mycosphaerellales</taxon>
        <taxon>Teratosphaeriaceae</taxon>
        <taxon>Recurvomyces</taxon>
    </lineage>
</organism>
<accession>A0AAE0WMK2</accession>
<evidence type="ECO:0000313" key="3">
    <source>
        <dbReference type="Proteomes" id="UP001274830"/>
    </source>
</evidence>
<reference evidence="2" key="1">
    <citation type="submission" date="2023-07" db="EMBL/GenBank/DDBJ databases">
        <title>Black Yeasts Isolated from many extreme environments.</title>
        <authorList>
            <person name="Coleine C."/>
            <person name="Stajich J.E."/>
            <person name="Selbmann L."/>
        </authorList>
    </citation>
    <scope>NUCLEOTIDE SEQUENCE</scope>
    <source>
        <strain evidence="2">CCFEE 5485</strain>
    </source>
</reference>
<feature type="region of interest" description="Disordered" evidence="1">
    <location>
        <begin position="384"/>
        <end position="486"/>
    </location>
</feature>
<feature type="compositionally biased region" description="Polar residues" evidence="1">
    <location>
        <begin position="268"/>
        <end position="282"/>
    </location>
</feature>
<gene>
    <name evidence="2" type="ORF">LTR78_005583</name>
</gene>
<feature type="region of interest" description="Disordered" evidence="1">
    <location>
        <begin position="578"/>
        <end position="598"/>
    </location>
</feature>
<sequence>MASHQLVVSFSHVVLNFPSRQLSSDKTGLCTVTTERLVYVKLQPHNQTPAQQRISRVRMFRQQQAAFHQQRQTLPPSYGTPVPQNQYSMAGMNMPLNRASPMMPQSYLGFNQPAHNPALTPWLANLLEMPPYVNAPLLTPTPSRSQQFTGPNELGYWTPAPYNQRGVPGMPNGTMMPSQRHDSFATPARRPAVPPQLPFATGSHLPGGPLRSTMQPAHANWYCPAMLPASSPLPSQQHGRFPTPAARPAVSLQSPLATGSHLPGGSLGSTMQPVHANQSPSSAPHPVIDLTQPEGPIDLTEEEEYDDTQDAPGSPDPHYVVDFTPEEASSVPEPAAPKPMGFVQYMSKNWLERAPNLFTNGTDGEEKIMEFSNLKCTEREYEELKKSGLKPSHGLVTRSAPKKKGKGKCTLTSSKSSKRGRAVEDDGEDDRAAKRRSPSKKTTASHEKTASRPETSVDEPVVAESSTMAQAREFAETSTAAQSLGGPEVPIAGIEAANASSPLMVHETGAAVQSLGGPDDPVASIEVVEASTTPIVQETTESEADLDEEVFPFTSAATEKAEESDDDSGGELVLEGEVGTGEVTAVEEEQDQTEGGLEMSADDLIRELGLALEEKDTVPRAQEAFLEYGRAQMDDESEESEEE</sequence>
<name>A0AAE0WMK2_9PEZI</name>
<protein>
    <submittedName>
        <fullName evidence="2">Uncharacterized protein</fullName>
    </submittedName>
</protein>
<comment type="caution">
    <text evidence="2">The sequence shown here is derived from an EMBL/GenBank/DDBJ whole genome shotgun (WGS) entry which is preliminary data.</text>
</comment>
<dbReference type="AlphaFoldDB" id="A0AAE0WMK2"/>